<protein>
    <submittedName>
        <fullName evidence="1">Ribbon-helix-helix domain-containing protein</fullName>
    </submittedName>
</protein>
<reference evidence="2" key="1">
    <citation type="journal article" date="2019" name="Int. J. Syst. Evol. Microbiol.">
        <title>The Global Catalogue of Microorganisms (GCM) 10K type strain sequencing project: providing services to taxonomists for standard genome sequencing and annotation.</title>
        <authorList>
            <consortium name="The Broad Institute Genomics Platform"/>
            <consortium name="The Broad Institute Genome Sequencing Center for Infectious Disease"/>
            <person name="Wu L."/>
            <person name="Ma J."/>
        </authorList>
    </citation>
    <scope>NUCLEOTIDE SEQUENCE [LARGE SCALE GENOMIC DNA]</scope>
    <source>
        <strain evidence="2">CGMCC 4.7645</strain>
    </source>
</reference>
<organism evidence="1 2">
    <name type="scientific">Amycolatopsis pigmentata</name>
    <dbReference type="NCBI Taxonomy" id="450801"/>
    <lineage>
        <taxon>Bacteria</taxon>
        <taxon>Bacillati</taxon>
        <taxon>Actinomycetota</taxon>
        <taxon>Actinomycetes</taxon>
        <taxon>Pseudonocardiales</taxon>
        <taxon>Pseudonocardiaceae</taxon>
        <taxon>Amycolatopsis</taxon>
    </lineage>
</organism>
<gene>
    <name evidence="1" type="ORF">ACFSXZ_20700</name>
</gene>
<keyword evidence="2" id="KW-1185">Reference proteome</keyword>
<dbReference type="CDD" id="cd22231">
    <property type="entry name" value="RHH_NikR_HicB-like"/>
    <property type="match status" value="1"/>
</dbReference>
<dbReference type="SUPFAM" id="SSF47598">
    <property type="entry name" value="Ribbon-helix-helix"/>
    <property type="match status" value="1"/>
</dbReference>
<sequence length="76" mass="8359">MKLSISLGEEDVAFLDRFAAEAKISSRSAVLQRAIELLRASELEASYQAAWDEWAEEEADAWESTVGDGVTTQATH</sequence>
<dbReference type="InterPro" id="IPR010985">
    <property type="entry name" value="Ribbon_hlx_hlx"/>
</dbReference>
<evidence type="ECO:0000313" key="2">
    <source>
        <dbReference type="Proteomes" id="UP001597417"/>
    </source>
</evidence>
<evidence type="ECO:0000313" key="1">
    <source>
        <dbReference type="EMBL" id="MFD2418750.1"/>
    </source>
</evidence>
<dbReference type="RefSeq" id="WP_378266754.1">
    <property type="nucleotide sequence ID" value="NZ_JBHUKR010000009.1"/>
</dbReference>
<name>A0ABW5FWY1_9PSEU</name>
<dbReference type="EMBL" id="JBHUKR010000009">
    <property type="protein sequence ID" value="MFD2418750.1"/>
    <property type="molecule type" value="Genomic_DNA"/>
</dbReference>
<proteinExistence type="predicted"/>
<comment type="caution">
    <text evidence="1">The sequence shown here is derived from an EMBL/GenBank/DDBJ whole genome shotgun (WGS) entry which is preliminary data.</text>
</comment>
<dbReference type="Proteomes" id="UP001597417">
    <property type="component" value="Unassembled WGS sequence"/>
</dbReference>
<accession>A0ABW5FWY1</accession>